<sequence>MVALELQNTKKTYLVTARATEFDARGAVLQWDVKFSLDVVVDTFAQKHLGLKKGKMLDEQQLGHKVTLPCKVLLPFSFVVLPLTLLGWSGQMLVADVGAFLKID</sequence>
<keyword evidence="2" id="KW-1185">Reference proteome</keyword>
<dbReference type="Proteomes" id="UP001604277">
    <property type="component" value="Unassembled WGS sequence"/>
</dbReference>
<protein>
    <submittedName>
        <fullName evidence="1">Uncharacterized protein</fullName>
    </submittedName>
</protein>
<dbReference type="EMBL" id="JBFOLJ010000003">
    <property type="protein sequence ID" value="KAL2549197.1"/>
    <property type="molecule type" value="Genomic_DNA"/>
</dbReference>
<reference evidence="2" key="1">
    <citation type="submission" date="2024-07" db="EMBL/GenBank/DDBJ databases">
        <title>Two chromosome-level genome assemblies of Korean endemic species Abeliophyllum distichum and Forsythia ovata (Oleaceae).</title>
        <authorList>
            <person name="Jang H."/>
        </authorList>
    </citation>
    <scope>NUCLEOTIDE SEQUENCE [LARGE SCALE GENOMIC DNA]</scope>
</reference>
<organism evidence="1 2">
    <name type="scientific">Forsythia ovata</name>
    <dbReference type="NCBI Taxonomy" id="205694"/>
    <lineage>
        <taxon>Eukaryota</taxon>
        <taxon>Viridiplantae</taxon>
        <taxon>Streptophyta</taxon>
        <taxon>Embryophyta</taxon>
        <taxon>Tracheophyta</taxon>
        <taxon>Spermatophyta</taxon>
        <taxon>Magnoliopsida</taxon>
        <taxon>eudicotyledons</taxon>
        <taxon>Gunneridae</taxon>
        <taxon>Pentapetalae</taxon>
        <taxon>asterids</taxon>
        <taxon>lamiids</taxon>
        <taxon>Lamiales</taxon>
        <taxon>Oleaceae</taxon>
        <taxon>Forsythieae</taxon>
        <taxon>Forsythia</taxon>
    </lineage>
</organism>
<evidence type="ECO:0000313" key="2">
    <source>
        <dbReference type="Proteomes" id="UP001604277"/>
    </source>
</evidence>
<evidence type="ECO:0000313" key="1">
    <source>
        <dbReference type="EMBL" id="KAL2549197.1"/>
    </source>
</evidence>
<accession>A0ABD1WI12</accession>
<gene>
    <name evidence="1" type="ORF">Fot_10727</name>
</gene>
<proteinExistence type="predicted"/>
<comment type="caution">
    <text evidence="1">The sequence shown here is derived from an EMBL/GenBank/DDBJ whole genome shotgun (WGS) entry which is preliminary data.</text>
</comment>
<dbReference type="AlphaFoldDB" id="A0ABD1WI12"/>
<name>A0ABD1WI12_9LAMI</name>